<proteinExistence type="predicted"/>
<dbReference type="Gramene" id="PNT69894">
    <property type="protein sequence ID" value="PNT69894"/>
    <property type="gene ID" value="BRADI_2g02519v3"/>
</dbReference>
<dbReference type="OrthoDB" id="687559at2759"/>
<name>A0A2K2D6I9_BRADI</name>
<dbReference type="PANTHER" id="PTHR33138">
    <property type="entry name" value="OS01G0690200 PROTEIN"/>
    <property type="match status" value="1"/>
</dbReference>
<dbReference type="GO" id="GO:0016020">
    <property type="term" value="C:membrane"/>
    <property type="evidence" value="ECO:0007669"/>
    <property type="project" value="UniProtKB-SubCell"/>
</dbReference>
<feature type="region of interest" description="Disordered" evidence="3">
    <location>
        <begin position="225"/>
        <end position="245"/>
    </location>
</feature>
<dbReference type="ExpressionAtlas" id="A0A2K2D6I9">
    <property type="expression patterns" value="baseline"/>
</dbReference>
<evidence type="ECO:0000313" key="6">
    <source>
        <dbReference type="EMBL" id="PNT69894.1"/>
    </source>
</evidence>
<dbReference type="Pfam" id="PF13947">
    <property type="entry name" value="GUB_WAK_bind"/>
    <property type="match status" value="1"/>
</dbReference>
<reference evidence="6" key="2">
    <citation type="submission" date="2017-06" db="EMBL/GenBank/DDBJ databases">
        <title>WGS assembly of Brachypodium distachyon.</title>
        <authorList>
            <consortium name="The International Brachypodium Initiative"/>
            <person name="Lucas S."/>
            <person name="Harmon-Smith M."/>
            <person name="Lail K."/>
            <person name="Tice H."/>
            <person name="Grimwood J."/>
            <person name="Bruce D."/>
            <person name="Barry K."/>
            <person name="Shu S."/>
            <person name="Lindquist E."/>
            <person name="Wang M."/>
            <person name="Pitluck S."/>
            <person name="Vogel J.P."/>
            <person name="Garvin D.F."/>
            <person name="Mockler T.C."/>
            <person name="Schmutz J."/>
            <person name="Rokhsar D."/>
            <person name="Bevan M.W."/>
        </authorList>
    </citation>
    <scope>NUCLEOTIDE SEQUENCE</scope>
    <source>
        <strain evidence="6">Bd21</strain>
    </source>
</reference>
<dbReference type="EnsemblPlants" id="PNT69894">
    <property type="protein sequence ID" value="PNT69894"/>
    <property type="gene ID" value="BRADI_2g02519v3"/>
</dbReference>
<protein>
    <recommendedName>
        <fullName evidence="5">Wall-associated receptor kinase galacturonan-binding domain-containing protein</fullName>
    </recommendedName>
</protein>
<feature type="chain" id="PRO_5033311626" description="Wall-associated receptor kinase galacturonan-binding domain-containing protein" evidence="4">
    <location>
        <begin position="21"/>
        <end position="245"/>
    </location>
</feature>
<comment type="subcellular location">
    <subcellularLocation>
        <location evidence="1">Membrane</location>
        <topology evidence="1">Single-pass membrane protein</topology>
    </subcellularLocation>
</comment>
<dbReference type="PROSITE" id="PS51257">
    <property type="entry name" value="PROKAR_LIPOPROTEIN"/>
    <property type="match status" value="1"/>
</dbReference>
<evidence type="ECO:0000259" key="5">
    <source>
        <dbReference type="Pfam" id="PF13947"/>
    </source>
</evidence>
<dbReference type="PANTHER" id="PTHR33138:SF81">
    <property type="entry name" value="OS01G0137200 PROTEIN"/>
    <property type="match status" value="1"/>
</dbReference>
<reference evidence="6 7" key="1">
    <citation type="journal article" date="2010" name="Nature">
        <title>Genome sequencing and analysis of the model grass Brachypodium distachyon.</title>
        <authorList>
            <consortium name="International Brachypodium Initiative"/>
        </authorList>
    </citation>
    <scope>NUCLEOTIDE SEQUENCE [LARGE SCALE GENOMIC DNA]</scope>
    <source>
        <strain evidence="6 7">Bd21</strain>
    </source>
</reference>
<dbReference type="InterPro" id="IPR025287">
    <property type="entry name" value="WAK_GUB"/>
</dbReference>
<evidence type="ECO:0000256" key="4">
    <source>
        <dbReference type="SAM" id="SignalP"/>
    </source>
</evidence>
<sequence>MARALLLLYFFFFFFVVVVSRVPAPLLLAAAACVPERCGNLIVSPPFGLVDGSEENKCGLMGFQVHCTDKIPYLGFYGREYRLQILGIFYGNFSLLVSDAHKLVGFNPPSERGCHVPTANSTSKLGLPFSNSPLNQNLIFYNCTKAPPPPETVSRDGLVDTACRNNTFVRAGGPYNGDGGGGGYELEGCNSTAVPVLGKSDSGKVNASDYLELIRDGFLLTWQPTQGSQPDAADNVERSATEVQV</sequence>
<dbReference type="Proteomes" id="UP000008810">
    <property type="component" value="Chromosome 2"/>
</dbReference>
<dbReference type="AlphaFoldDB" id="A0A2K2D6I9"/>
<evidence type="ECO:0000313" key="7">
    <source>
        <dbReference type="EnsemblPlants" id="PNT69894"/>
    </source>
</evidence>
<feature type="signal peptide" evidence="4">
    <location>
        <begin position="1"/>
        <end position="20"/>
    </location>
</feature>
<evidence type="ECO:0000256" key="1">
    <source>
        <dbReference type="ARBA" id="ARBA00004167"/>
    </source>
</evidence>
<feature type="compositionally biased region" description="Basic and acidic residues" evidence="3">
    <location>
        <begin position="235"/>
        <end position="245"/>
    </location>
</feature>
<dbReference type="FunCoup" id="A0A2K2D6I9">
    <property type="interactions" value="12"/>
</dbReference>
<dbReference type="EMBL" id="CM000881">
    <property type="protein sequence ID" value="PNT69894.1"/>
    <property type="molecule type" value="Genomic_DNA"/>
</dbReference>
<feature type="domain" description="Wall-associated receptor kinase galacturonan-binding" evidence="5">
    <location>
        <begin position="33"/>
        <end position="99"/>
    </location>
</feature>
<dbReference type="STRING" id="15368.A0A2K2D6I9"/>
<evidence type="ECO:0000256" key="3">
    <source>
        <dbReference type="SAM" id="MobiDB-lite"/>
    </source>
</evidence>
<keyword evidence="2 4" id="KW-0732">Signal</keyword>
<dbReference type="InParanoid" id="A0A2K2D6I9"/>
<evidence type="ECO:0000256" key="2">
    <source>
        <dbReference type="ARBA" id="ARBA00022729"/>
    </source>
</evidence>
<organism evidence="6">
    <name type="scientific">Brachypodium distachyon</name>
    <name type="common">Purple false brome</name>
    <name type="synonym">Trachynia distachya</name>
    <dbReference type="NCBI Taxonomy" id="15368"/>
    <lineage>
        <taxon>Eukaryota</taxon>
        <taxon>Viridiplantae</taxon>
        <taxon>Streptophyta</taxon>
        <taxon>Embryophyta</taxon>
        <taxon>Tracheophyta</taxon>
        <taxon>Spermatophyta</taxon>
        <taxon>Magnoliopsida</taxon>
        <taxon>Liliopsida</taxon>
        <taxon>Poales</taxon>
        <taxon>Poaceae</taxon>
        <taxon>BOP clade</taxon>
        <taxon>Pooideae</taxon>
        <taxon>Stipodae</taxon>
        <taxon>Brachypodieae</taxon>
        <taxon>Brachypodium</taxon>
    </lineage>
</organism>
<accession>A0A2K2D6I9</accession>
<evidence type="ECO:0000313" key="8">
    <source>
        <dbReference type="Proteomes" id="UP000008810"/>
    </source>
</evidence>
<dbReference type="GO" id="GO:0030247">
    <property type="term" value="F:polysaccharide binding"/>
    <property type="evidence" value="ECO:0007669"/>
    <property type="project" value="InterPro"/>
</dbReference>
<reference evidence="7" key="3">
    <citation type="submission" date="2018-08" db="UniProtKB">
        <authorList>
            <consortium name="EnsemblPlants"/>
        </authorList>
    </citation>
    <scope>IDENTIFICATION</scope>
    <source>
        <strain evidence="7">cv. Bd21</strain>
    </source>
</reference>
<gene>
    <name evidence="6" type="ORF">BRADI_2g02519v3</name>
</gene>
<keyword evidence="8" id="KW-1185">Reference proteome</keyword>